<comment type="similarity">
    <text evidence="7">Belongs to the binding-protein-dependent transport system permease family.</text>
</comment>
<name>A0A7M2REJ8_9FIRM</name>
<keyword evidence="3" id="KW-1003">Cell membrane</keyword>
<dbReference type="GO" id="GO:0005886">
    <property type="term" value="C:plasma membrane"/>
    <property type="evidence" value="ECO:0007669"/>
    <property type="project" value="UniProtKB-SubCell"/>
</dbReference>
<evidence type="ECO:0000313" key="9">
    <source>
        <dbReference type="EMBL" id="QOV18746.1"/>
    </source>
</evidence>
<feature type="transmembrane region" description="Helical" evidence="7">
    <location>
        <begin position="85"/>
        <end position="104"/>
    </location>
</feature>
<dbReference type="InterPro" id="IPR051393">
    <property type="entry name" value="ABC_transporter_permease"/>
</dbReference>
<protein>
    <submittedName>
        <fullName evidence="9">Sugar ABC transporter permease</fullName>
    </submittedName>
</protein>
<evidence type="ECO:0000256" key="6">
    <source>
        <dbReference type="ARBA" id="ARBA00023136"/>
    </source>
</evidence>
<dbReference type="SUPFAM" id="SSF161098">
    <property type="entry name" value="MetI-like"/>
    <property type="match status" value="1"/>
</dbReference>
<dbReference type="RefSeq" id="WP_193735108.1">
    <property type="nucleotide sequence ID" value="NZ_CP063304.1"/>
</dbReference>
<evidence type="ECO:0000256" key="4">
    <source>
        <dbReference type="ARBA" id="ARBA00022692"/>
    </source>
</evidence>
<comment type="subcellular location">
    <subcellularLocation>
        <location evidence="1 7">Cell membrane</location>
        <topology evidence="1 7">Multi-pass membrane protein</topology>
    </subcellularLocation>
</comment>
<dbReference type="InterPro" id="IPR035906">
    <property type="entry name" value="MetI-like_sf"/>
</dbReference>
<evidence type="ECO:0000259" key="8">
    <source>
        <dbReference type="PROSITE" id="PS50928"/>
    </source>
</evidence>
<dbReference type="SUPFAM" id="SSF160964">
    <property type="entry name" value="MalF N-terminal region-like"/>
    <property type="match status" value="1"/>
</dbReference>
<evidence type="ECO:0000313" key="10">
    <source>
        <dbReference type="Proteomes" id="UP000593601"/>
    </source>
</evidence>
<keyword evidence="6 7" id="KW-0472">Membrane</keyword>
<dbReference type="PANTHER" id="PTHR30193">
    <property type="entry name" value="ABC TRANSPORTER PERMEASE PROTEIN"/>
    <property type="match status" value="1"/>
</dbReference>
<feature type="domain" description="ABC transmembrane type-1" evidence="8">
    <location>
        <begin position="79"/>
        <end position="290"/>
    </location>
</feature>
<evidence type="ECO:0000256" key="3">
    <source>
        <dbReference type="ARBA" id="ARBA00022475"/>
    </source>
</evidence>
<evidence type="ECO:0000256" key="5">
    <source>
        <dbReference type="ARBA" id="ARBA00022989"/>
    </source>
</evidence>
<dbReference type="InterPro" id="IPR000515">
    <property type="entry name" value="MetI-like"/>
</dbReference>
<keyword evidence="5 7" id="KW-1133">Transmembrane helix</keyword>
<dbReference type="KEGG" id="bliq:INP51_12135"/>
<keyword evidence="10" id="KW-1185">Reference proteome</keyword>
<proteinExistence type="inferred from homology"/>
<accession>A0A7M2REJ8</accession>
<dbReference type="Gene3D" id="1.20.58.370">
    <property type="entry name" value="MalF N-terminal region-like"/>
    <property type="match status" value="1"/>
</dbReference>
<organism evidence="9 10">
    <name type="scientific">Blautia liquoris</name>
    <dbReference type="NCBI Taxonomy" id="2779518"/>
    <lineage>
        <taxon>Bacteria</taxon>
        <taxon>Bacillati</taxon>
        <taxon>Bacillota</taxon>
        <taxon>Clostridia</taxon>
        <taxon>Lachnospirales</taxon>
        <taxon>Lachnospiraceae</taxon>
        <taxon>Blautia</taxon>
    </lineage>
</organism>
<dbReference type="Gene3D" id="1.10.3720.10">
    <property type="entry name" value="MetI-like"/>
    <property type="match status" value="1"/>
</dbReference>
<evidence type="ECO:0000256" key="2">
    <source>
        <dbReference type="ARBA" id="ARBA00022448"/>
    </source>
</evidence>
<dbReference type="AlphaFoldDB" id="A0A7M2REJ8"/>
<dbReference type="PANTHER" id="PTHR30193:SF1">
    <property type="entry name" value="ABC TRANSPORTER PERMEASE PROTEIN YESP-RELATED"/>
    <property type="match status" value="1"/>
</dbReference>
<evidence type="ECO:0000256" key="1">
    <source>
        <dbReference type="ARBA" id="ARBA00004651"/>
    </source>
</evidence>
<dbReference type="CDD" id="cd06261">
    <property type="entry name" value="TM_PBP2"/>
    <property type="match status" value="1"/>
</dbReference>
<dbReference type="GO" id="GO:0055085">
    <property type="term" value="P:transmembrane transport"/>
    <property type="evidence" value="ECO:0007669"/>
    <property type="project" value="InterPro"/>
</dbReference>
<gene>
    <name evidence="9" type="ORF">INP51_12135</name>
</gene>
<feature type="transmembrane region" description="Helical" evidence="7">
    <location>
        <begin position="274"/>
        <end position="293"/>
    </location>
</feature>
<dbReference type="Pfam" id="PF00528">
    <property type="entry name" value="BPD_transp_1"/>
    <property type="match status" value="1"/>
</dbReference>
<dbReference type="Proteomes" id="UP000593601">
    <property type="component" value="Chromosome"/>
</dbReference>
<reference evidence="9 10" key="1">
    <citation type="submission" date="2020-10" db="EMBL/GenBank/DDBJ databases">
        <title>Blautia liquoris sp.nov., isolated from the mud in a fermentation cellar used for the production of Chinese strong-flavoured liquor.</title>
        <authorList>
            <person name="Lu L."/>
        </authorList>
    </citation>
    <scope>NUCLEOTIDE SEQUENCE [LARGE SCALE GENOMIC DNA]</scope>
    <source>
        <strain evidence="9 10">LZLJ-3</strain>
    </source>
</reference>
<feature type="transmembrane region" description="Helical" evidence="7">
    <location>
        <begin position="209"/>
        <end position="228"/>
    </location>
</feature>
<keyword evidence="2 7" id="KW-0813">Transport</keyword>
<feature type="transmembrane region" description="Helical" evidence="7">
    <location>
        <begin position="116"/>
        <end position="137"/>
    </location>
</feature>
<evidence type="ECO:0000256" key="7">
    <source>
        <dbReference type="RuleBase" id="RU363032"/>
    </source>
</evidence>
<feature type="transmembrane region" description="Helical" evidence="7">
    <location>
        <begin position="165"/>
        <end position="188"/>
    </location>
</feature>
<feature type="transmembrane region" description="Helical" evidence="7">
    <location>
        <begin position="21"/>
        <end position="42"/>
    </location>
</feature>
<dbReference type="PROSITE" id="PS50928">
    <property type="entry name" value="ABC_TM1"/>
    <property type="match status" value="1"/>
</dbReference>
<sequence length="302" mass="34528">MKENVKTRKKVKKYSKHDMSGLAYITPWLLGVLIFQIFPFVYSLVLSFTNKSMATGMSFVGLKNYFDIFTKDRDFWINVKVTLKYVIIAVPGRVLVALFIAMLLNTDIKGINAFRTLYYLPSIFGSSVAISIVWRFIFQNKGIVNEILQSFGLASINWLGDPKKALVTICIIPIWQFGSSMVLFLSALKNVPRSLYESASIDGAGYWKKFFHITLPMISPIMLFNLLMQSISCFQEFSTAFVLTKGGPNRSTYLYGIKIYNEAFTNFKMGYASALSWILFAVIMFVTMVIFVTSKKWVYYDE</sequence>
<dbReference type="EMBL" id="CP063304">
    <property type="protein sequence ID" value="QOV18746.1"/>
    <property type="molecule type" value="Genomic_DNA"/>
</dbReference>
<keyword evidence="4 7" id="KW-0812">Transmembrane</keyword>
<dbReference type="InterPro" id="IPR035277">
    <property type="entry name" value="MalF_N"/>
</dbReference>